<dbReference type="Gene3D" id="3.90.550.10">
    <property type="entry name" value="Spore Coat Polysaccharide Biosynthesis Protein SpsA, Chain A"/>
    <property type="match status" value="1"/>
</dbReference>
<dbReference type="RefSeq" id="WP_184426077.1">
    <property type="nucleotide sequence ID" value="NZ_AP027362.1"/>
</dbReference>
<evidence type="ECO:0000313" key="1">
    <source>
        <dbReference type="EMBL" id="MBB6544705.1"/>
    </source>
</evidence>
<evidence type="ECO:0000313" key="2">
    <source>
        <dbReference type="Proteomes" id="UP000537141"/>
    </source>
</evidence>
<proteinExistence type="predicted"/>
<gene>
    <name evidence="1" type="ORF">HNQ55_003238</name>
</gene>
<name>A0A7X0NJS2_9GAMM</name>
<sequence>MVDKILAIIPARAGSKRLPGKNSKQLCGKPLVQWTMEAAQQCQEIDEIIVSTDCENIAAIAQKCGLPVPFLRPKEIAGDTATANDVVKHTVDYYKKKGRVFDYILWLQPTSPLRSSNNIKEAIERLKEKSADGVISVCECDHSPMWSNTLDEDGSMTSFVSTFVKKNPRSQALPTFYRLNGAIYITKVDKLLAQETFFLEEKLFAYVMDREASIDIDHHLDFKLAEFLLTERQNNKG</sequence>
<reference evidence="1 2" key="1">
    <citation type="submission" date="2020-08" db="EMBL/GenBank/DDBJ databases">
        <title>Genomic Encyclopedia of Type Strains, Phase IV (KMG-IV): sequencing the most valuable type-strain genomes for metagenomic binning, comparative biology and taxonomic classification.</title>
        <authorList>
            <person name="Goeker M."/>
        </authorList>
    </citation>
    <scope>NUCLEOTIDE SEQUENCE [LARGE SCALE GENOMIC DNA]</scope>
    <source>
        <strain evidence="1 2">DSM 26287</strain>
    </source>
</reference>
<dbReference type="AlphaFoldDB" id="A0A7X0NJS2"/>
<accession>A0A7X0NJS2</accession>
<protein>
    <submittedName>
        <fullName evidence="1">N-acylneuraminate cytidylyltransferase</fullName>
        <ecNumber evidence="1">2.7.7.43</ecNumber>
    </submittedName>
</protein>
<dbReference type="EC" id="2.7.7.43" evidence="1"/>
<dbReference type="InterPro" id="IPR050793">
    <property type="entry name" value="CMP-NeuNAc_synthase"/>
</dbReference>
<dbReference type="EMBL" id="JACHHU010000035">
    <property type="protein sequence ID" value="MBB6544705.1"/>
    <property type="molecule type" value="Genomic_DNA"/>
</dbReference>
<dbReference type="Pfam" id="PF02348">
    <property type="entry name" value="CTP_transf_3"/>
    <property type="match status" value="1"/>
</dbReference>
<keyword evidence="2" id="KW-1185">Reference proteome</keyword>
<dbReference type="InterPro" id="IPR003329">
    <property type="entry name" value="Cytidylyl_trans"/>
</dbReference>
<dbReference type="InterPro" id="IPR029044">
    <property type="entry name" value="Nucleotide-diphossugar_trans"/>
</dbReference>
<dbReference type="PANTHER" id="PTHR21485">
    <property type="entry name" value="HAD SUPERFAMILY MEMBERS CMAS AND KDSC"/>
    <property type="match status" value="1"/>
</dbReference>
<keyword evidence="1" id="KW-0548">Nucleotidyltransferase</keyword>
<dbReference type="CDD" id="cd02513">
    <property type="entry name" value="CMP-NeuAc_Synthase"/>
    <property type="match status" value="1"/>
</dbReference>
<dbReference type="PANTHER" id="PTHR21485:SF6">
    <property type="entry name" value="N-ACYLNEURAMINATE CYTIDYLYLTRANSFERASE-RELATED"/>
    <property type="match status" value="1"/>
</dbReference>
<keyword evidence="1" id="KW-0808">Transferase</keyword>
<dbReference type="Proteomes" id="UP000537141">
    <property type="component" value="Unassembled WGS sequence"/>
</dbReference>
<dbReference type="SUPFAM" id="SSF53448">
    <property type="entry name" value="Nucleotide-diphospho-sugar transferases"/>
    <property type="match status" value="1"/>
</dbReference>
<dbReference type="GO" id="GO:0008781">
    <property type="term" value="F:N-acylneuraminate cytidylyltransferase activity"/>
    <property type="evidence" value="ECO:0007669"/>
    <property type="project" value="UniProtKB-EC"/>
</dbReference>
<comment type="caution">
    <text evidence="1">The sequence shown here is derived from an EMBL/GenBank/DDBJ whole genome shotgun (WGS) entry which is preliminary data.</text>
</comment>
<organism evidence="1 2">
    <name type="scientific">Thalassotalea piscium</name>
    <dbReference type="NCBI Taxonomy" id="1230533"/>
    <lineage>
        <taxon>Bacteria</taxon>
        <taxon>Pseudomonadati</taxon>
        <taxon>Pseudomonadota</taxon>
        <taxon>Gammaproteobacteria</taxon>
        <taxon>Alteromonadales</taxon>
        <taxon>Colwelliaceae</taxon>
        <taxon>Thalassotalea</taxon>
    </lineage>
</organism>